<accession>A0A194S8E2</accession>
<evidence type="ECO:0000313" key="5">
    <source>
        <dbReference type="Proteomes" id="UP000053890"/>
    </source>
</evidence>
<dbReference type="InterPro" id="IPR000608">
    <property type="entry name" value="UBC"/>
</dbReference>
<protein>
    <recommendedName>
        <fullName evidence="3">UBC core domain-containing protein</fullName>
    </recommendedName>
</protein>
<dbReference type="SMART" id="SM00212">
    <property type="entry name" value="UBCc"/>
    <property type="match status" value="1"/>
</dbReference>
<dbReference type="Pfam" id="PF00179">
    <property type="entry name" value="UQ_con"/>
    <property type="match status" value="1"/>
</dbReference>
<organism evidence="4 5">
    <name type="scientific">Rhodotorula graminis (strain WP1)</name>
    <dbReference type="NCBI Taxonomy" id="578459"/>
    <lineage>
        <taxon>Eukaryota</taxon>
        <taxon>Fungi</taxon>
        <taxon>Dikarya</taxon>
        <taxon>Basidiomycota</taxon>
        <taxon>Pucciniomycotina</taxon>
        <taxon>Microbotryomycetes</taxon>
        <taxon>Sporidiobolales</taxon>
        <taxon>Sporidiobolaceae</taxon>
        <taxon>Rhodotorula</taxon>
    </lineage>
</organism>
<dbReference type="OMA" id="REWVCPR"/>
<dbReference type="Gene3D" id="3.10.110.10">
    <property type="entry name" value="Ubiquitin Conjugating Enzyme"/>
    <property type="match status" value="1"/>
</dbReference>
<keyword evidence="5" id="KW-1185">Reference proteome</keyword>
<feature type="compositionally biased region" description="Low complexity" evidence="2">
    <location>
        <begin position="247"/>
        <end position="265"/>
    </location>
</feature>
<feature type="region of interest" description="Disordered" evidence="2">
    <location>
        <begin position="185"/>
        <end position="311"/>
    </location>
</feature>
<dbReference type="AlphaFoldDB" id="A0A194S8E2"/>
<feature type="domain" description="UBC core" evidence="3">
    <location>
        <begin position="8"/>
        <end position="155"/>
    </location>
</feature>
<dbReference type="RefSeq" id="XP_018271720.1">
    <property type="nucleotide sequence ID" value="XM_018416471.1"/>
</dbReference>
<dbReference type="PANTHER" id="PTHR24067">
    <property type="entry name" value="UBIQUITIN-CONJUGATING ENZYME E2"/>
    <property type="match status" value="1"/>
</dbReference>
<feature type="compositionally biased region" description="Low complexity" evidence="2">
    <location>
        <begin position="185"/>
        <end position="200"/>
    </location>
</feature>
<proteinExistence type="predicted"/>
<dbReference type="GeneID" id="28976919"/>
<dbReference type="InterPro" id="IPR050113">
    <property type="entry name" value="Ub_conjugating_enzyme"/>
</dbReference>
<dbReference type="PROSITE" id="PS50127">
    <property type="entry name" value="UBC_2"/>
    <property type="match status" value="1"/>
</dbReference>
<name>A0A194S8E2_RHOGW</name>
<sequence>MATRQRSAGVRRLLQEAQELEHDDCADYAAQPLENDIFQWHFTLRGAEGSDYQGGVYHGKLVLPSDYPFKPPEVYMLTPSGRFEVNKKICLSISSFHPETWQPSWGIRTALLAIMAFFETEPKGAVGSLDAPPVERRRLALASTKHKCATCGFDAADKDSFAALPAPKVIATAEPDGVTQVQVTAPASASKGISSSSESSPTLPRAAVDSGDEHEVEPEPSAPPPVAESSRPTSIFPSAPSPPAPQRAPRSSSSSGRVPHGPRSPVESFSGGGDAGPLVPPGAPRLSPAHLPPRAPTADAHPAHEHGAAPNPLLAHAPHALADAHGLPALPPGVSLAQLSPDGLAGGGPPSWVDRAIVACLLALVALVVRKVA</sequence>
<gene>
    <name evidence="4" type="ORF">RHOBADRAFT_52710</name>
</gene>
<dbReference type="SUPFAM" id="SSF54495">
    <property type="entry name" value="UBC-like"/>
    <property type="match status" value="1"/>
</dbReference>
<reference evidence="4 5" key="1">
    <citation type="journal article" date="2015" name="Front. Microbiol.">
        <title>Genome sequence of the plant growth promoting endophytic yeast Rhodotorula graminis WP1.</title>
        <authorList>
            <person name="Firrincieli A."/>
            <person name="Otillar R."/>
            <person name="Salamov A."/>
            <person name="Schmutz J."/>
            <person name="Khan Z."/>
            <person name="Redman R.S."/>
            <person name="Fleck N.D."/>
            <person name="Lindquist E."/>
            <person name="Grigoriev I.V."/>
            <person name="Doty S.L."/>
        </authorList>
    </citation>
    <scope>NUCLEOTIDE SEQUENCE [LARGE SCALE GENOMIC DNA]</scope>
    <source>
        <strain evidence="4 5">WP1</strain>
    </source>
</reference>
<dbReference type="STRING" id="578459.A0A194S8E2"/>
<keyword evidence="1" id="KW-0833">Ubl conjugation pathway</keyword>
<dbReference type="InterPro" id="IPR016135">
    <property type="entry name" value="UBQ-conjugating_enzyme/RWD"/>
</dbReference>
<dbReference type="Proteomes" id="UP000053890">
    <property type="component" value="Unassembled WGS sequence"/>
</dbReference>
<dbReference type="FunFam" id="3.10.110.10:FF:000086">
    <property type="entry name" value="Ubiquitin-conjugating enzyme E2 J1"/>
    <property type="match status" value="1"/>
</dbReference>
<evidence type="ECO:0000259" key="3">
    <source>
        <dbReference type="PROSITE" id="PS50127"/>
    </source>
</evidence>
<evidence type="ECO:0000256" key="1">
    <source>
        <dbReference type="ARBA" id="ARBA00022786"/>
    </source>
</evidence>
<dbReference type="CDD" id="cd23799">
    <property type="entry name" value="UBCc_UBE2J"/>
    <property type="match status" value="1"/>
</dbReference>
<dbReference type="EMBL" id="KQ474077">
    <property type="protein sequence ID" value="KPV75671.1"/>
    <property type="molecule type" value="Genomic_DNA"/>
</dbReference>
<evidence type="ECO:0000313" key="4">
    <source>
        <dbReference type="EMBL" id="KPV75671.1"/>
    </source>
</evidence>
<evidence type="ECO:0000256" key="2">
    <source>
        <dbReference type="SAM" id="MobiDB-lite"/>
    </source>
</evidence>
<dbReference type="OrthoDB" id="1158011at2759"/>